<dbReference type="RefSeq" id="WP_055154762.1">
    <property type="nucleotide sequence ID" value="NZ_BAAACT010000109.1"/>
</dbReference>
<gene>
    <name evidence="1" type="ORF">ERS852491_03973</name>
</gene>
<name>A0A174JMS3_9FIRM</name>
<evidence type="ECO:0000313" key="1">
    <source>
        <dbReference type="EMBL" id="CUO99921.1"/>
    </source>
</evidence>
<sequence>MTELSPSNIVIFPVHDEVKLLQKIKLCVDSCIKTEIGICSEECRKTSDFVSDLSCFTLNDLLEFRKGWKKELLYNRVRADEYVDAVTAIAFAKMLYCK</sequence>
<dbReference type="EMBL" id="CYZU01000048">
    <property type="protein sequence ID" value="CUO99921.1"/>
    <property type="molecule type" value="Genomic_DNA"/>
</dbReference>
<proteinExistence type="predicted"/>
<organism evidence="1 2">
    <name type="scientific">Faecalicatena contorta</name>
    <dbReference type="NCBI Taxonomy" id="39482"/>
    <lineage>
        <taxon>Bacteria</taxon>
        <taxon>Bacillati</taxon>
        <taxon>Bacillota</taxon>
        <taxon>Clostridia</taxon>
        <taxon>Lachnospirales</taxon>
        <taxon>Lachnospiraceae</taxon>
        <taxon>Faecalicatena</taxon>
    </lineage>
</organism>
<dbReference type="AlphaFoldDB" id="A0A174JMS3"/>
<accession>A0A174JMS3</accession>
<evidence type="ECO:0000313" key="2">
    <source>
        <dbReference type="Proteomes" id="UP000095544"/>
    </source>
</evidence>
<dbReference type="Proteomes" id="UP000095544">
    <property type="component" value="Unassembled WGS sequence"/>
</dbReference>
<dbReference type="STRING" id="39482.ERS852491_03973"/>
<reference evidence="1 2" key="1">
    <citation type="submission" date="2015-09" db="EMBL/GenBank/DDBJ databases">
        <authorList>
            <consortium name="Pathogen Informatics"/>
        </authorList>
    </citation>
    <scope>NUCLEOTIDE SEQUENCE [LARGE SCALE GENOMIC DNA]</scope>
    <source>
        <strain evidence="1 2">2789STDY5834876</strain>
    </source>
</reference>
<protein>
    <submittedName>
        <fullName evidence="1">Uncharacterized protein</fullName>
    </submittedName>
</protein>